<protein>
    <recommendedName>
        <fullName evidence="5">CAP-Gly domain-containing protein</fullName>
    </recommendedName>
</protein>
<dbReference type="Gene3D" id="2.30.30.190">
    <property type="entry name" value="CAP Gly-rich-like domain"/>
    <property type="match status" value="1"/>
</dbReference>
<evidence type="ECO:0000313" key="7">
    <source>
        <dbReference type="Proteomes" id="UP001152759"/>
    </source>
</evidence>
<dbReference type="EMBL" id="OU963869">
    <property type="protein sequence ID" value="CAH0394445.1"/>
    <property type="molecule type" value="Genomic_DNA"/>
</dbReference>
<dbReference type="GO" id="GO:0005938">
    <property type="term" value="C:cell cortex"/>
    <property type="evidence" value="ECO:0007669"/>
    <property type="project" value="TreeGrafter"/>
</dbReference>
<dbReference type="Proteomes" id="UP001152759">
    <property type="component" value="Chromosome 8"/>
</dbReference>
<evidence type="ECO:0000313" key="6">
    <source>
        <dbReference type="EMBL" id="CAH0394445.1"/>
    </source>
</evidence>
<organism evidence="6 7">
    <name type="scientific">Bemisia tabaci</name>
    <name type="common">Sweetpotato whitefly</name>
    <name type="synonym">Aleurodes tabaci</name>
    <dbReference type="NCBI Taxonomy" id="7038"/>
    <lineage>
        <taxon>Eukaryota</taxon>
        <taxon>Metazoa</taxon>
        <taxon>Ecdysozoa</taxon>
        <taxon>Arthropoda</taxon>
        <taxon>Hexapoda</taxon>
        <taxon>Insecta</taxon>
        <taxon>Pterygota</taxon>
        <taxon>Neoptera</taxon>
        <taxon>Paraneoptera</taxon>
        <taxon>Hemiptera</taxon>
        <taxon>Sternorrhyncha</taxon>
        <taxon>Aleyrodoidea</taxon>
        <taxon>Aleyrodidae</taxon>
        <taxon>Aleyrodinae</taxon>
        <taxon>Bemisia</taxon>
    </lineage>
</organism>
<evidence type="ECO:0000256" key="2">
    <source>
        <dbReference type="ARBA" id="ARBA00022490"/>
    </source>
</evidence>
<accession>A0A9P0ALP8</accession>
<evidence type="ECO:0000259" key="5">
    <source>
        <dbReference type="PROSITE" id="PS50245"/>
    </source>
</evidence>
<gene>
    <name evidence="6" type="ORF">BEMITA_LOCUS12742</name>
</gene>
<name>A0A9P0ALP8_BEMTA</name>
<evidence type="ECO:0000256" key="1">
    <source>
        <dbReference type="ARBA" id="ARBA00004496"/>
    </source>
</evidence>
<dbReference type="GO" id="GO:0005829">
    <property type="term" value="C:cytosol"/>
    <property type="evidence" value="ECO:0007669"/>
    <property type="project" value="UniProtKB-ARBA"/>
</dbReference>
<keyword evidence="2" id="KW-0963">Cytoplasm</keyword>
<evidence type="ECO:0000256" key="4">
    <source>
        <dbReference type="ARBA" id="ARBA00025779"/>
    </source>
</evidence>
<dbReference type="Gene3D" id="3.10.20.90">
    <property type="entry name" value="Phosphatidylinositol 3-kinase Catalytic Subunit, Chain A, domain 1"/>
    <property type="match status" value="1"/>
</dbReference>
<dbReference type="InterPro" id="IPR036859">
    <property type="entry name" value="CAP-Gly_dom_sf"/>
</dbReference>
<dbReference type="PROSITE" id="PS50245">
    <property type="entry name" value="CAP_GLY_2"/>
    <property type="match status" value="1"/>
</dbReference>
<dbReference type="AlphaFoldDB" id="A0A9P0ALP8"/>
<dbReference type="InterPro" id="IPR000626">
    <property type="entry name" value="Ubiquitin-like_dom"/>
</dbReference>
<sequence>MEKLGLGGSDLIHVHISVAGSNSACPLEKSFSTNLLVGELKRKLEPLTGANAATMKVKVFDSRNAFKFDLTPDDKPLSEFSFEKGTLLLVEDLHMLTCQELEAELKKIEKFELTEEEYASKPYTVQSFLKANKLGKYNPEEIQRTNEEMKQFEKEEKERMEQMKIGMRCLVKAPGKAKRKGTIKFIGTLASKSGNWIGVQYDEPLGLNDGTCGGVRYFECPPKYGGFVKPIFIEVGDFPPDGEEELFDDEL</sequence>
<dbReference type="GO" id="GO:0035371">
    <property type="term" value="C:microtubule plus-end"/>
    <property type="evidence" value="ECO:0007669"/>
    <property type="project" value="TreeGrafter"/>
</dbReference>
<dbReference type="InterPro" id="IPR000938">
    <property type="entry name" value="CAP-Gly_domain"/>
</dbReference>
<comment type="subcellular location">
    <subcellularLocation>
        <location evidence="1">Cytoplasm</location>
    </subcellularLocation>
</comment>
<comment type="similarity">
    <text evidence="4">Belongs to the TBCB family.</text>
</comment>
<dbReference type="Pfam" id="PF01302">
    <property type="entry name" value="CAP_GLY"/>
    <property type="match status" value="1"/>
</dbReference>
<dbReference type="SUPFAM" id="SSF74924">
    <property type="entry name" value="Cap-Gly domain"/>
    <property type="match status" value="1"/>
</dbReference>
<dbReference type="PANTHER" id="PTHR18916:SF85">
    <property type="entry name" value="TUBULIN-FOLDING COFACTOR B"/>
    <property type="match status" value="1"/>
</dbReference>
<dbReference type="Pfam" id="PF14560">
    <property type="entry name" value="Ubiquitin_2"/>
    <property type="match status" value="1"/>
</dbReference>
<dbReference type="PANTHER" id="PTHR18916">
    <property type="entry name" value="DYNACTIN 1-RELATED MICROTUBULE-BINDING"/>
    <property type="match status" value="1"/>
</dbReference>
<reference evidence="6" key="1">
    <citation type="submission" date="2021-12" db="EMBL/GenBank/DDBJ databases">
        <authorList>
            <person name="King R."/>
        </authorList>
    </citation>
    <scope>NUCLEOTIDE SEQUENCE</scope>
</reference>
<dbReference type="GO" id="GO:0005634">
    <property type="term" value="C:nucleus"/>
    <property type="evidence" value="ECO:0007669"/>
    <property type="project" value="TreeGrafter"/>
</dbReference>
<keyword evidence="7" id="KW-1185">Reference proteome</keyword>
<dbReference type="KEGG" id="btab:109044600"/>
<keyword evidence="3" id="KW-0143">Chaperone</keyword>
<dbReference type="InterPro" id="IPR029071">
    <property type="entry name" value="Ubiquitin-like_domsf"/>
</dbReference>
<feature type="domain" description="CAP-Gly" evidence="5">
    <location>
        <begin position="187"/>
        <end position="229"/>
    </location>
</feature>
<dbReference type="GO" id="GO:0051010">
    <property type="term" value="F:microtubule plus-end binding"/>
    <property type="evidence" value="ECO:0007669"/>
    <property type="project" value="TreeGrafter"/>
</dbReference>
<evidence type="ECO:0000256" key="3">
    <source>
        <dbReference type="ARBA" id="ARBA00023186"/>
    </source>
</evidence>
<dbReference type="GO" id="GO:0031122">
    <property type="term" value="P:cytoplasmic microtubule organization"/>
    <property type="evidence" value="ECO:0007669"/>
    <property type="project" value="TreeGrafter"/>
</dbReference>
<proteinExistence type="inferred from homology"/>
<dbReference type="FunFam" id="2.30.30.190:FF:000013">
    <property type="entry name" value="Tubulin-folding cofactor B"/>
    <property type="match status" value="1"/>
</dbReference>
<dbReference type="SUPFAM" id="SSF54236">
    <property type="entry name" value="Ubiquitin-like"/>
    <property type="match status" value="1"/>
</dbReference>
<dbReference type="SMART" id="SM01052">
    <property type="entry name" value="CAP_GLY"/>
    <property type="match status" value="1"/>
</dbReference>